<dbReference type="GO" id="GO:0004407">
    <property type="term" value="F:histone deacetylase activity"/>
    <property type="evidence" value="ECO:0007669"/>
    <property type="project" value="TreeGrafter"/>
</dbReference>
<feature type="domain" description="Histone deacetylase" evidence="2">
    <location>
        <begin position="32"/>
        <end position="310"/>
    </location>
</feature>
<sequence>MNMKTTGWIWDERFTTHDTRAWSLPWQEPIDHPEKGDTKRRFASLVTRSGLEQQLVSLPFSPASQADLLRVHTPAYVDRILNPTGPAWSDAGDGETPVGPGSADVARLAAGAVIAACEAVVAGTVSNAYALIRPPGHHAVADQGMGYCIFHNTAVGIRHLQHTGAVARVAIIDWDVHHGNGTETLFYDDPSVLTISLHQDGLYPIGRGKVDDIGAGAGIGANLNIPLPAGSGRGAYVGAFERVVIPAIRRFRPDLIVIASGFDSAAMDPFGRQLLHSEAYRELTTLVMRLADEVCKSRVVAVHEGGYDPLMGPFCGLAVVETLAGRRTAVEDPWIGTVVNLPEQALLPHHDAAIRACEPLLAGVPAGCEPAR</sequence>
<dbReference type="InterPro" id="IPR037138">
    <property type="entry name" value="His_deacetylse_dom_sf"/>
</dbReference>
<dbReference type="PANTHER" id="PTHR10625:SF31">
    <property type="entry name" value="HISTONE DEACETYLASE DOMAIN-CONTAINING PROTEIN"/>
    <property type="match status" value="1"/>
</dbReference>
<dbReference type="PANTHER" id="PTHR10625">
    <property type="entry name" value="HISTONE DEACETYLASE HDAC1-RELATED"/>
    <property type="match status" value="1"/>
</dbReference>
<comment type="similarity">
    <text evidence="1">Belongs to the histone deacetylase family.</text>
</comment>
<dbReference type="PRINTS" id="PR01270">
    <property type="entry name" value="HDASUPER"/>
</dbReference>
<dbReference type="Gene3D" id="3.40.800.20">
    <property type="entry name" value="Histone deacetylase domain"/>
    <property type="match status" value="1"/>
</dbReference>
<dbReference type="GO" id="GO:0005737">
    <property type="term" value="C:cytoplasm"/>
    <property type="evidence" value="ECO:0007669"/>
    <property type="project" value="TreeGrafter"/>
</dbReference>
<reference evidence="3 4" key="2">
    <citation type="submission" date="2020-04" db="EMBL/GenBank/DDBJ databases">
        <title>Complete genome sequence of Pseudomonas putida strain JQ581.</title>
        <authorList>
            <person name="Mu Y."/>
        </authorList>
    </citation>
    <scope>NUCLEOTIDE SEQUENCE [LARGE SCALE GENOMIC DNA]</scope>
    <source>
        <strain evidence="3 4">JQ581</strain>
    </source>
</reference>
<dbReference type="EMBL" id="CP050951">
    <property type="protein sequence ID" value="QJQ09542.1"/>
    <property type="molecule type" value="Genomic_DNA"/>
</dbReference>
<dbReference type="InterPro" id="IPR000286">
    <property type="entry name" value="HDACs"/>
</dbReference>
<protein>
    <submittedName>
        <fullName evidence="3">Class II histone deacetylase</fullName>
    </submittedName>
</protein>
<dbReference type="SUPFAM" id="SSF52768">
    <property type="entry name" value="Arginase/deacetylase"/>
    <property type="match status" value="1"/>
</dbReference>
<evidence type="ECO:0000259" key="2">
    <source>
        <dbReference type="Pfam" id="PF00850"/>
    </source>
</evidence>
<evidence type="ECO:0000313" key="4">
    <source>
        <dbReference type="Proteomes" id="UP000076857"/>
    </source>
</evidence>
<gene>
    <name evidence="3" type="ORF">A3L25_008935</name>
</gene>
<reference evidence="3 4" key="1">
    <citation type="submission" date="2016-04" db="EMBL/GenBank/DDBJ databases">
        <authorList>
            <person name="Qiu J."/>
        </authorList>
    </citation>
    <scope>NUCLEOTIDE SEQUENCE [LARGE SCALE GENOMIC DNA]</scope>
    <source>
        <strain evidence="3 4">JQ581</strain>
    </source>
</reference>
<dbReference type="Pfam" id="PF00850">
    <property type="entry name" value="Hist_deacetyl"/>
    <property type="match status" value="1"/>
</dbReference>
<evidence type="ECO:0000313" key="3">
    <source>
        <dbReference type="EMBL" id="QJQ09542.1"/>
    </source>
</evidence>
<dbReference type="GO" id="GO:0040029">
    <property type="term" value="P:epigenetic regulation of gene expression"/>
    <property type="evidence" value="ECO:0007669"/>
    <property type="project" value="TreeGrafter"/>
</dbReference>
<evidence type="ECO:0000256" key="1">
    <source>
        <dbReference type="ARBA" id="ARBA00005947"/>
    </source>
</evidence>
<proteinExistence type="inferred from homology"/>
<accession>A0AAQ1Y4N1</accession>
<name>A0AAQ1Y4N1_PSEPU</name>
<dbReference type="InterPro" id="IPR023696">
    <property type="entry name" value="Ureohydrolase_dom_sf"/>
</dbReference>
<dbReference type="CDD" id="cd09996">
    <property type="entry name" value="HDAC_classII_1"/>
    <property type="match status" value="1"/>
</dbReference>
<dbReference type="AlphaFoldDB" id="A0AAQ1Y4N1"/>
<organism evidence="3 4">
    <name type="scientific">Pseudomonas putida</name>
    <name type="common">Arthrobacter siderocapsulatus</name>
    <dbReference type="NCBI Taxonomy" id="303"/>
    <lineage>
        <taxon>Bacteria</taxon>
        <taxon>Pseudomonadati</taxon>
        <taxon>Pseudomonadota</taxon>
        <taxon>Gammaproteobacteria</taxon>
        <taxon>Pseudomonadales</taxon>
        <taxon>Pseudomonadaceae</taxon>
        <taxon>Pseudomonas</taxon>
    </lineage>
</organism>
<dbReference type="RefSeq" id="WP_063425245.1">
    <property type="nucleotide sequence ID" value="NZ_CP050951.1"/>
</dbReference>
<dbReference type="InterPro" id="IPR023801">
    <property type="entry name" value="His_deacetylse_dom"/>
</dbReference>
<dbReference type="Proteomes" id="UP000076857">
    <property type="component" value="Chromosome"/>
</dbReference>